<keyword evidence="9" id="KW-0963">Cytoplasm</keyword>
<dbReference type="InterPro" id="IPR034505">
    <property type="entry name" value="Coproporphyrinogen-III_oxidase"/>
</dbReference>
<dbReference type="NCBIfam" id="TIGR00539">
    <property type="entry name" value="hemN_rel"/>
    <property type="match status" value="1"/>
</dbReference>
<dbReference type="GO" id="GO:0051539">
    <property type="term" value="F:4 iron, 4 sulfur cluster binding"/>
    <property type="evidence" value="ECO:0007669"/>
    <property type="project" value="UniProtKB-UniRule"/>
</dbReference>
<keyword evidence="5 9" id="KW-0479">Metal-binding</keyword>
<evidence type="ECO:0000256" key="6">
    <source>
        <dbReference type="ARBA" id="ARBA00023004"/>
    </source>
</evidence>
<dbReference type="SMART" id="SM00729">
    <property type="entry name" value="Elp3"/>
    <property type="match status" value="1"/>
</dbReference>
<dbReference type="PANTHER" id="PTHR13932">
    <property type="entry name" value="COPROPORPHYRINIGEN III OXIDASE"/>
    <property type="match status" value="1"/>
</dbReference>
<comment type="similarity">
    <text evidence="1">Belongs to the anaerobic coproporphyrinogen-III oxidase family. HemW subfamily.</text>
</comment>
<evidence type="ECO:0000256" key="2">
    <source>
        <dbReference type="ARBA" id="ARBA00017228"/>
    </source>
</evidence>
<accession>A0A9J6P2N9</accession>
<feature type="domain" description="Radical SAM core" evidence="10">
    <location>
        <begin position="4"/>
        <end position="235"/>
    </location>
</feature>
<keyword evidence="12" id="KW-1185">Reference proteome</keyword>
<comment type="subcellular location">
    <subcellularLocation>
        <location evidence="9">Cytoplasm</location>
    </subcellularLocation>
</comment>
<evidence type="ECO:0000256" key="8">
    <source>
        <dbReference type="ARBA" id="ARBA00023186"/>
    </source>
</evidence>
<dbReference type="GO" id="GO:0004109">
    <property type="term" value="F:coproporphyrinogen oxidase activity"/>
    <property type="evidence" value="ECO:0007669"/>
    <property type="project" value="InterPro"/>
</dbReference>
<keyword evidence="6 9" id="KW-0408">Iron</keyword>
<keyword evidence="8 9" id="KW-0143">Chaperone</keyword>
<dbReference type="InterPro" id="IPR004559">
    <property type="entry name" value="HemW-like"/>
</dbReference>
<dbReference type="SFLD" id="SFLDF00288">
    <property type="entry name" value="HemN-like__clustered_with_nucl"/>
    <property type="match status" value="1"/>
</dbReference>
<evidence type="ECO:0000256" key="7">
    <source>
        <dbReference type="ARBA" id="ARBA00023014"/>
    </source>
</evidence>
<keyword evidence="7 9" id="KW-0411">Iron-sulfur</keyword>
<dbReference type="Pfam" id="PF04055">
    <property type="entry name" value="Radical_SAM"/>
    <property type="match status" value="1"/>
</dbReference>
<dbReference type="Pfam" id="PF06969">
    <property type="entry name" value="HemN_C"/>
    <property type="match status" value="1"/>
</dbReference>
<evidence type="ECO:0000313" key="12">
    <source>
        <dbReference type="Proteomes" id="UP001056429"/>
    </source>
</evidence>
<sequence length="382" mass="44071">MSCMSINQEKALYVHIPFCKKKCDYCDFPSYSGKEGLMVEYTKALCNELKEYKDFVFKTIFIGGGTPTYLSYECILMLKEAFEDIHIAKDGEFTVEGNPGTFTIEKLEEFKKMGVNRLSIGLQAFQNELLKGIGRIHSEEEFMKSYKMAKEVGFNNINVDLMFGLPGQTMEQWKESLKKAVDLKINHISAYSLIVEEGTPFHRREKNGLLDTPCEEVERKMYEYTKEYLEKVGYNQYEISNFSREGMECKHNLVYWNLEDYIGCGSGAHSFIDGKRIQNTGNPEEYIKLVKNNGTGTVDSFKNSLEDTIEEFMFMGLRKIEGINKLNFKRRFEKDIYSIYGDIISKHVNNKLIEDDGENIKLTPQGIQLSNMVMSDFILDKA</sequence>
<evidence type="ECO:0000256" key="3">
    <source>
        <dbReference type="ARBA" id="ARBA00022617"/>
    </source>
</evidence>
<dbReference type="GO" id="GO:0046872">
    <property type="term" value="F:metal ion binding"/>
    <property type="evidence" value="ECO:0007669"/>
    <property type="project" value="UniProtKB-UniRule"/>
</dbReference>
<dbReference type="PANTHER" id="PTHR13932:SF5">
    <property type="entry name" value="RADICAL S-ADENOSYL METHIONINE DOMAIN-CONTAINING PROTEIN 1, MITOCHONDRIAL"/>
    <property type="match status" value="1"/>
</dbReference>
<evidence type="ECO:0000256" key="9">
    <source>
        <dbReference type="RuleBase" id="RU364116"/>
    </source>
</evidence>
<reference evidence="11" key="1">
    <citation type="journal article" date="2021" name="mSystems">
        <title>Bacteria and Archaea Synergistically Convert Glycine Betaine to Biogenic Methane in the Formosa Cold Seep of the South China Sea.</title>
        <authorList>
            <person name="Li L."/>
            <person name="Zhang W."/>
            <person name="Zhang S."/>
            <person name="Song L."/>
            <person name="Sun Q."/>
            <person name="Zhang H."/>
            <person name="Xiang H."/>
            <person name="Dong X."/>
        </authorList>
    </citation>
    <scope>NUCLEOTIDE SEQUENCE</scope>
    <source>
        <strain evidence="11">ZWT</strain>
    </source>
</reference>
<dbReference type="SFLD" id="SFLDS00029">
    <property type="entry name" value="Radical_SAM"/>
    <property type="match status" value="1"/>
</dbReference>
<reference evidence="11" key="2">
    <citation type="submission" date="2021-04" db="EMBL/GenBank/DDBJ databases">
        <authorList>
            <person name="Dong X."/>
        </authorList>
    </citation>
    <scope>NUCLEOTIDE SEQUENCE</scope>
    <source>
        <strain evidence="11">ZWT</strain>
    </source>
</reference>
<dbReference type="SFLD" id="SFLDF00562">
    <property type="entry name" value="HemN-like__clustered_with_heat"/>
    <property type="match status" value="1"/>
</dbReference>
<dbReference type="InterPro" id="IPR006638">
    <property type="entry name" value="Elp3/MiaA/NifB-like_rSAM"/>
</dbReference>
<dbReference type="PROSITE" id="PS51918">
    <property type="entry name" value="RADICAL_SAM"/>
    <property type="match status" value="1"/>
</dbReference>
<comment type="function">
    <text evidence="9">Probably acts as a heme chaperone, transferring heme to an unknown acceptor. Binds one molecule of heme per monomer, possibly covalently. Binds 1 [4Fe-4S] cluster. The cluster is coordinated with 3 cysteines and an exchangeable S-adenosyl-L-methionine.</text>
</comment>
<keyword evidence="9" id="KW-0004">4Fe-4S</keyword>
<dbReference type="Gene3D" id="3.20.20.70">
    <property type="entry name" value="Aldolase class I"/>
    <property type="match status" value="1"/>
</dbReference>
<protein>
    <recommendedName>
        <fullName evidence="2 9">Heme chaperone HemW</fullName>
    </recommendedName>
</protein>
<proteinExistence type="inferred from homology"/>
<dbReference type="AlphaFoldDB" id="A0A9J6P2N9"/>
<organism evidence="11 12">
    <name type="scientific">Oceanirhabdus seepicola</name>
    <dbReference type="NCBI Taxonomy" id="2828781"/>
    <lineage>
        <taxon>Bacteria</taxon>
        <taxon>Bacillati</taxon>
        <taxon>Bacillota</taxon>
        <taxon>Clostridia</taxon>
        <taxon>Eubacteriales</taxon>
        <taxon>Clostridiaceae</taxon>
        <taxon>Oceanirhabdus</taxon>
    </lineage>
</organism>
<keyword evidence="4 9" id="KW-0949">S-adenosyl-L-methionine</keyword>
<evidence type="ECO:0000256" key="4">
    <source>
        <dbReference type="ARBA" id="ARBA00022691"/>
    </source>
</evidence>
<dbReference type="InterPro" id="IPR010723">
    <property type="entry name" value="HemN_C"/>
</dbReference>
<dbReference type="EMBL" id="JAGSOJ010000002">
    <property type="protein sequence ID" value="MCM1990779.1"/>
    <property type="molecule type" value="Genomic_DNA"/>
</dbReference>
<dbReference type="SFLD" id="SFLDG01065">
    <property type="entry name" value="anaerobic_coproporphyrinogen-I"/>
    <property type="match status" value="1"/>
</dbReference>
<keyword evidence="11" id="KW-0560">Oxidoreductase</keyword>
<dbReference type="SFLD" id="SFLDG01082">
    <property type="entry name" value="B12-binding_domain_containing"/>
    <property type="match status" value="1"/>
</dbReference>
<dbReference type="InterPro" id="IPR007197">
    <property type="entry name" value="rSAM"/>
</dbReference>
<name>A0A9J6P2N9_9CLOT</name>
<dbReference type="Proteomes" id="UP001056429">
    <property type="component" value="Unassembled WGS sequence"/>
</dbReference>
<dbReference type="SUPFAM" id="SSF102114">
    <property type="entry name" value="Radical SAM enzymes"/>
    <property type="match status" value="1"/>
</dbReference>
<evidence type="ECO:0000313" key="11">
    <source>
        <dbReference type="EMBL" id="MCM1990779.1"/>
    </source>
</evidence>
<evidence type="ECO:0000256" key="5">
    <source>
        <dbReference type="ARBA" id="ARBA00022723"/>
    </source>
</evidence>
<keyword evidence="3 9" id="KW-0349">Heme</keyword>
<dbReference type="GO" id="GO:0005737">
    <property type="term" value="C:cytoplasm"/>
    <property type="evidence" value="ECO:0007669"/>
    <property type="project" value="UniProtKB-SubCell"/>
</dbReference>
<dbReference type="CDD" id="cd01335">
    <property type="entry name" value="Radical_SAM"/>
    <property type="match status" value="1"/>
</dbReference>
<gene>
    <name evidence="11" type="ORF">KDK92_13695</name>
</gene>
<dbReference type="InterPro" id="IPR058240">
    <property type="entry name" value="rSAM_sf"/>
</dbReference>
<comment type="caution">
    <text evidence="11">The sequence shown here is derived from an EMBL/GenBank/DDBJ whole genome shotgun (WGS) entry which is preliminary data.</text>
</comment>
<evidence type="ECO:0000256" key="1">
    <source>
        <dbReference type="ARBA" id="ARBA00006100"/>
    </source>
</evidence>
<dbReference type="GO" id="GO:0006779">
    <property type="term" value="P:porphyrin-containing compound biosynthetic process"/>
    <property type="evidence" value="ECO:0007669"/>
    <property type="project" value="InterPro"/>
</dbReference>
<dbReference type="InterPro" id="IPR013785">
    <property type="entry name" value="Aldolase_TIM"/>
</dbReference>
<evidence type="ECO:0000259" key="10">
    <source>
        <dbReference type="PROSITE" id="PS51918"/>
    </source>
</evidence>